<reference evidence="3 4" key="1">
    <citation type="submission" date="2025-05" db="UniProtKB">
        <authorList>
            <consortium name="RefSeq"/>
        </authorList>
    </citation>
    <scope>IDENTIFICATION</scope>
</reference>
<evidence type="ECO:0000313" key="4">
    <source>
        <dbReference type="RefSeq" id="XP_035827112.1"/>
    </source>
</evidence>
<name>A0ABM1VXG9_APLCA</name>
<accession>A0ABM1VXG9</accession>
<organism evidence="2 4">
    <name type="scientific">Aplysia californica</name>
    <name type="common">California sea hare</name>
    <dbReference type="NCBI Taxonomy" id="6500"/>
    <lineage>
        <taxon>Eukaryota</taxon>
        <taxon>Metazoa</taxon>
        <taxon>Spiralia</taxon>
        <taxon>Lophotrochozoa</taxon>
        <taxon>Mollusca</taxon>
        <taxon>Gastropoda</taxon>
        <taxon>Heterobranchia</taxon>
        <taxon>Euthyneura</taxon>
        <taxon>Tectipleura</taxon>
        <taxon>Aplysiida</taxon>
        <taxon>Aplysioidea</taxon>
        <taxon>Aplysiidae</taxon>
        <taxon>Aplysia</taxon>
    </lineage>
</organism>
<keyword evidence="1" id="KW-0732">Signal</keyword>
<dbReference type="Proteomes" id="UP000694888">
    <property type="component" value="Unplaced"/>
</dbReference>
<dbReference type="RefSeq" id="XP_035827111.1">
    <property type="nucleotide sequence ID" value="XM_035971218.1"/>
</dbReference>
<dbReference type="RefSeq" id="XP_035827112.1">
    <property type="nucleotide sequence ID" value="XM_035971219.1"/>
</dbReference>
<feature type="signal peptide" evidence="1">
    <location>
        <begin position="1"/>
        <end position="18"/>
    </location>
</feature>
<evidence type="ECO:0000256" key="1">
    <source>
        <dbReference type="SAM" id="SignalP"/>
    </source>
</evidence>
<proteinExistence type="predicted"/>
<dbReference type="GeneID" id="101851971"/>
<protein>
    <submittedName>
        <fullName evidence="3 4">Uncharacterized protein LOC101851971 isoform X1</fullName>
    </submittedName>
</protein>
<evidence type="ECO:0000313" key="2">
    <source>
        <dbReference type="Proteomes" id="UP000694888"/>
    </source>
</evidence>
<sequence length="278" mass="31277">MKMILVFSVVTIFALSNACPEESLRALVKYEVAQVENRIVKRLEALVNRQNVQTGVSGATFCSATSSWGHPFDVFGRGAQHFLAFRGTAGVGHSVYDAYIGDYNKKSPRRNIEPCCTQVNGSLPCSGHYRNAAILNNWQNIEEVVVALYDRGVLKQSLRFDAAGTTYLSWFSADKLKNSGKWRDLKSKTTNYFSIAGHLSYKRRFYINHKLHGCKHDDGWFMAMDKARPPCPYERHSSFPQFLYSSGNARALWSTSGDTVQADVMAIFVKPYNGCNNR</sequence>
<gene>
    <name evidence="3 4" type="primary">LOC101851971</name>
</gene>
<feature type="chain" id="PRO_5045023436" evidence="1">
    <location>
        <begin position="19"/>
        <end position="278"/>
    </location>
</feature>
<keyword evidence="2" id="KW-1185">Reference proteome</keyword>
<evidence type="ECO:0000313" key="3">
    <source>
        <dbReference type="RefSeq" id="XP_035827111.1"/>
    </source>
</evidence>